<protein>
    <submittedName>
        <fullName evidence="1">Paratox</fullName>
    </submittedName>
</protein>
<dbReference type="InterPro" id="IPR056220">
    <property type="entry name" value="Paratox-like"/>
</dbReference>
<sequence length="62" mass="7127">MLHYDELKQAVDNGYITGDKVDIVRKDGKVFDYVLPGEPIRPWEVVTVESLSEVMAELFENQ</sequence>
<reference evidence="1 2" key="1">
    <citation type="submission" date="2018-10" db="EMBL/GenBank/DDBJ databases">
        <title>Comparative Genomics Analysis of the Streptococcus dysgalactiae subspecies dysgalactiae.</title>
        <authorList>
            <person name="Koh T.H."/>
            <person name="Abdul Rahman N."/>
            <person name="Sessions O.M."/>
        </authorList>
    </citation>
    <scope>NUCLEOTIDE SEQUENCE [LARGE SCALE GENOMIC DNA]</scope>
    <source>
        <strain evidence="1 2">DB60705-15</strain>
    </source>
</reference>
<name>A0A9X7RZU3_STRDY</name>
<dbReference type="Pfam" id="PF24313">
    <property type="entry name" value="Paratox"/>
    <property type="match status" value="1"/>
</dbReference>
<dbReference type="CDD" id="cd19959">
    <property type="entry name" value="paratox"/>
    <property type="match status" value="1"/>
</dbReference>
<gene>
    <name evidence="1" type="ORF">EA457_00980</name>
</gene>
<accession>A0A9X7RZU3</accession>
<evidence type="ECO:0000313" key="1">
    <source>
        <dbReference type="EMBL" id="QGH01239.1"/>
    </source>
</evidence>
<evidence type="ECO:0000313" key="2">
    <source>
        <dbReference type="Proteomes" id="UP000347383"/>
    </source>
</evidence>
<dbReference type="RefSeq" id="WP_155778326.1">
    <property type="nucleotide sequence ID" value="NZ_CP033165.1"/>
</dbReference>
<dbReference type="EMBL" id="CP033165">
    <property type="protein sequence ID" value="QGH01239.1"/>
    <property type="molecule type" value="Genomic_DNA"/>
</dbReference>
<proteinExistence type="predicted"/>
<dbReference type="Proteomes" id="UP000347383">
    <property type="component" value="Chromosome"/>
</dbReference>
<organism evidence="1 2">
    <name type="scientific">Streptococcus dysgalactiae subsp. dysgalactiae</name>
    <dbReference type="NCBI Taxonomy" id="99822"/>
    <lineage>
        <taxon>Bacteria</taxon>
        <taxon>Bacillati</taxon>
        <taxon>Bacillota</taxon>
        <taxon>Bacilli</taxon>
        <taxon>Lactobacillales</taxon>
        <taxon>Streptococcaceae</taxon>
        <taxon>Streptococcus</taxon>
    </lineage>
</organism>
<dbReference type="AlphaFoldDB" id="A0A9X7RZU3"/>